<dbReference type="Proteomes" id="UP000291072">
    <property type="component" value="Unassembled WGS sequence"/>
</dbReference>
<keyword evidence="1" id="KW-0472">Membrane</keyword>
<sequence>LGGTAAINPARGIAQQVPGLFFGHEVGHSASYADIVSATLAMQAGTFMAPFFYVLARCINRIC</sequence>
<gene>
    <name evidence="2" type="ORF">C4B25_03035</name>
</gene>
<keyword evidence="1" id="KW-1133">Transmembrane helix</keyword>
<evidence type="ECO:0000313" key="2">
    <source>
        <dbReference type="EMBL" id="TCG10806.1"/>
    </source>
</evidence>
<organism evidence="2 3">
    <name type="scientific">Mycoplasma todarodis</name>
    <dbReference type="NCBI Taxonomy" id="1937191"/>
    <lineage>
        <taxon>Bacteria</taxon>
        <taxon>Bacillati</taxon>
        <taxon>Mycoplasmatota</taxon>
        <taxon>Mollicutes</taxon>
        <taxon>Mycoplasmataceae</taxon>
        <taxon>Mycoplasma</taxon>
    </lineage>
</organism>
<feature type="transmembrane region" description="Helical" evidence="1">
    <location>
        <begin position="35"/>
        <end position="56"/>
    </location>
</feature>
<feature type="non-terminal residue" evidence="2">
    <location>
        <position position="1"/>
    </location>
</feature>
<dbReference type="AlphaFoldDB" id="A0A4R0XJJ0"/>
<name>A0A4R0XJJ0_9MOLU</name>
<protein>
    <recommendedName>
        <fullName evidence="4">Aquaporin</fullName>
    </recommendedName>
</protein>
<dbReference type="EMBL" id="PSZP01000021">
    <property type="protein sequence ID" value="TCG10806.1"/>
    <property type="molecule type" value="Genomic_DNA"/>
</dbReference>
<accession>A0A4R0XJJ0</accession>
<comment type="caution">
    <text evidence="2">The sequence shown here is derived from an EMBL/GenBank/DDBJ whole genome shotgun (WGS) entry which is preliminary data.</text>
</comment>
<proteinExistence type="predicted"/>
<evidence type="ECO:0000313" key="3">
    <source>
        <dbReference type="Proteomes" id="UP000291072"/>
    </source>
</evidence>
<evidence type="ECO:0008006" key="4">
    <source>
        <dbReference type="Google" id="ProtNLM"/>
    </source>
</evidence>
<reference evidence="2 3" key="1">
    <citation type="submission" date="2018-02" db="EMBL/GenBank/DDBJ databases">
        <title>Mycoplasma marinum and Mycoplasma todarodis sp. nov., moderately halophilic and psychrotolerant mycoplasmas isolated from cephalopods.</title>
        <authorList>
            <person name="Viver T."/>
        </authorList>
    </citation>
    <scope>NUCLEOTIDE SEQUENCE [LARGE SCALE GENOMIC DNA]</scope>
    <source>
        <strain evidence="2 3">5H</strain>
    </source>
</reference>
<keyword evidence="3" id="KW-1185">Reference proteome</keyword>
<evidence type="ECO:0000256" key="1">
    <source>
        <dbReference type="SAM" id="Phobius"/>
    </source>
</evidence>
<keyword evidence="1" id="KW-0812">Transmembrane</keyword>